<dbReference type="PANTHER" id="PTHR34799">
    <property type="entry name" value="OS07G0656300 PROTEIN"/>
    <property type="match status" value="1"/>
</dbReference>
<feature type="compositionally biased region" description="Low complexity" evidence="1">
    <location>
        <begin position="21"/>
        <end position="39"/>
    </location>
</feature>
<feature type="domain" description="HTH three-helical bundle" evidence="2">
    <location>
        <begin position="64"/>
        <end position="104"/>
    </location>
</feature>
<dbReference type="Proteomes" id="UP001489004">
    <property type="component" value="Unassembled WGS sequence"/>
</dbReference>
<organism evidence="3 4">
    <name type="scientific">[Myrmecia] bisecta</name>
    <dbReference type="NCBI Taxonomy" id="41462"/>
    <lineage>
        <taxon>Eukaryota</taxon>
        <taxon>Viridiplantae</taxon>
        <taxon>Chlorophyta</taxon>
        <taxon>core chlorophytes</taxon>
        <taxon>Trebouxiophyceae</taxon>
        <taxon>Trebouxiales</taxon>
        <taxon>Trebouxiaceae</taxon>
        <taxon>Myrmecia</taxon>
    </lineage>
</organism>
<dbReference type="PANTHER" id="PTHR34799:SF2">
    <property type="entry name" value="OS07G0656300 PROTEIN"/>
    <property type="match status" value="1"/>
</dbReference>
<proteinExistence type="predicted"/>
<protein>
    <recommendedName>
        <fullName evidence="2">HTH three-helical bundle domain-containing protein</fullName>
    </recommendedName>
</protein>
<gene>
    <name evidence="3" type="ORF">WJX72_000260</name>
</gene>
<dbReference type="Pfam" id="PF25370">
    <property type="entry name" value="HTH_74"/>
    <property type="match status" value="1"/>
</dbReference>
<accession>A0AAW1P917</accession>
<feature type="compositionally biased region" description="Polar residues" evidence="1">
    <location>
        <begin position="7"/>
        <end position="20"/>
    </location>
</feature>
<reference evidence="3 4" key="1">
    <citation type="journal article" date="2024" name="Nat. Commun.">
        <title>Phylogenomics reveals the evolutionary origins of lichenization in chlorophyte algae.</title>
        <authorList>
            <person name="Puginier C."/>
            <person name="Libourel C."/>
            <person name="Otte J."/>
            <person name="Skaloud P."/>
            <person name="Haon M."/>
            <person name="Grisel S."/>
            <person name="Petersen M."/>
            <person name="Berrin J.G."/>
            <person name="Delaux P.M."/>
            <person name="Dal Grande F."/>
            <person name="Keller J."/>
        </authorList>
    </citation>
    <scope>NUCLEOTIDE SEQUENCE [LARGE SCALE GENOMIC DNA]</scope>
    <source>
        <strain evidence="3 4">SAG 2043</strain>
    </source>
</reference>
<dbReference type="AlphaFoldDB" id="A0AAW1P917"/>
<evidence type="ECO:0000256" key="1">
    <source>
        <dbReference type="SAM" id="MobiDB-lite"/>
    </source>
</evidence>
<sequence length="142" mass="15406">MPGRRPLSTQAEQGQQPNEEAQQGRQTQRAQRARQAQQALVASEPAPPAEQQAAGPLSKVEPTSSVRQRAREIVALLAAEGKPTPERVFRKALGNSADSSKALRWLLTQSHVSKEGRGGKSDPFTYTLTAAGLKSHQERMAE</sequence>
<dbReference type="EMBL" id="JALJOR010000014">
    <property type="protein sequence ID" value="KAK9806076.1"/>
    <property type="molecule type" value="Genomic_DNA"/>
</dbReference>
<evidence type="ECO:0000313" key="3">
    <source>
        <dbReference type="EMBL" id="KAK9806076.1"/>
    </source>
</evidence>
<evidence type="ECO:0000313" key="4">
    <source>
        <dbReference type="Proteomes" id="UP001489004"/>
    </source>
</evidence>
<name>A0AAW1P917_9CHLO</name>
<evidence type="ECO:0000259" key="2">
    <source>
        <dbReference type="Pfam" id="PF25370"/>
    </source>
</evidence>
<comment type="caution">
    <text evidence="3">The sequence shown here is derived from an EMBL/GenBank/DDBJ whole genome shotgun (WGS) entry which is preliminary data.</text>
</comment>
<feature type="region of interest" description="Disordered" evidence="1">
    <location>
        <begin position="1"/>
        <end position="67"/>
    </location>
</feature>
<dbReference type="InterPro" id="IPR057523">
    <property type="entry name" value="HTH_74"/>
</dbReference>
<keyword evidence="4" id="KW-1185">Reference proteome</keyword>